<keyword evidence="3" id="KW-1185">Reference proteome</keyword>
<name>A0A7M1B9Z9_9BACT</name>
<accession>A0A7M1B9Z9</accession>
<reference evidence="2 3" key="1">
    <citation type="submission" date="2019-07" db="EMBL/GenBank/DDBJ databases">
        <title>Sulfurimonas paralvinellae sp. nov., a novel mesophilic, hydrogen- and sulfur-oxidizing chemolithoautotroph within the Epsilonproteo- bacteria isolated from a deep-sea hydrothermal vent polychaete nest, reclassification of Thiomicrospira denitrificans as Sulfurimonas denitrificans comb. nov. and emended description of the genus Sulfurimonas.</title>
        <authorList>
            <person name="Wang S."/>
            <person name="Jiang L."/>
            <person name="Shao Z."/>
        </authorList>
    </citation>
    <scope>NUCLEOTIDE SEQUENCE [LARGE SCALE GENOMIC DNA]</scope>
    <source>
        <strain evidence="2 3">GO25</strain>
    </source>
</reference>
<proteinExistence type="predicted"/>
<dbReference type="EMBL" id="CP041406">
    <property type="protein sequence ID" value="QOP46533.1"/>
    <property type="molecule type" value="Genomic_DNA"/>
</dbReference>
<dbReference type="KEGG" id="spal:FM071_09585"/>
<keyword evidence="1" id="KW-0732">Signal</keyword>
<dbReference type="Gene3D" id="3.30.300.250">
    <property type="match status" value="1"/>
</dbReference>
<dbReference type="RefSeq" id="WP_193110792.1">
    <property type="nucleotide sequence ID" value="NZ_CP041406.1"/>
</dbReference>
<evidence type="ECO:0000313" key="3">
    <source>
        <dbReference type="Proteomes" id="UP000593580"/>
    </source>
</evidence>
<dbReference type="AlphaFoldDB" id="A0A7M1B9Z9"/>
<evidence type="ECO:0000313" key="2">
    <source>
        <dbReference type="EMBL" id="QOP46533.1"/>
    </source>
</evidence>
<sequence length="149" mass="16783">MKKHLLLYTLAIFCVSALSAKEMPIQTRELPKEELQKQKVLIASLAAKELSKTLPQKIDNYTTLKSITNNNATLVYTFTINTGAKSDDAVIKEDHSRMQKVVTQGVCKSSERFLESGINTTYIYVSAKTDKTLFKFDITKEKCANLPMK</sequence>
<feature type="chain" id="PRO_5032856493" evidence="1">
    <location>
        <begin position="21"/>
        <end position="149"/>
    </location>
</feature>
<feature type="signal peptide" evidence="1">
    <location>
        <begin position="1"/>
        <end position="20"/>
    </location>
</feature>
<dbReference type="Proteomes" id="UP000593580">
    <property type="component" value="Chromosome"/>
</dbReference>
<gene>
    <name evidence="2" type="ORF">FM071_09585</name>
</gene>
<protein>
    <submittedName>
        <fullName evidence="2">Uncharacterized protein</fullName>
    </submittedName>
</protein>
<organism evidence="2 3">
    <name type="scientific">Sulfurimonas paralvinellae</name>
    <dbReference type="NCBI Taxonomy" id="317658"/>
    <lineage>
        <taxon>Bacteria</taxon>
        <taxon>Pseudomonadati</taxon>
        <taxon>Campylobacterota</taxon>
        <taxon>Epsilonproteobacteria</taxon>
        <taxon>Campylobacterales</taxon>
        <taxon>Sulfurimonadaceae</taxon>
        <taxon>Sulfurimonas</taxon>
    </lineage>
</organism>
<evidence type="ECO:0000256" key="1">
    <source>
        <dbReference type="SAM" id="SignalP"/>
    </source>
</evidence>